<organism evidence="1 2">
    <name type="scientific">Ardenticatena maritima</name>
    <dbReference type="NCBI Taxonomy" id="872965"/>
    <lineage>
        <taxon>Bacteria</taxon>
        <taxon>Bacillati</taxon>
        <taxon>Chloroflexota</taxon>
        <taxon>Ardenticatenia</taxon>
        <taxon>Ardenticatenales</taxon>
        <taxon>Ardenticatenaceae</taxon>
        <taxon>Ardenticatena</taxon>
    </lineage>
</organism>
<dbReference type="Gene3D" id="1.10.150.720">
    <property type="entry name" value="Haloacid dehalogenase-like hydrolase"/>
    <property type="match status" value="1"/>
</dbReference>
<dbReference type="Gene3D" id="3.40.50.1000">
    <property type="entry name" value="HAD superfamily/HAD-like"/>
    <property type="match status" value="1"/>
</dbReference>
<comment type="caution">
    <text evidence="1">The sequence shown here is derived from an EMBL/GenBank/DDBJ whole genome shotgun (WGS) entry which is preliminary data.</text>
</comment>
<evidence type="ECO:0000313" key="2">
    <source>
        <dbReference type="Proteomes" id="UP000050502"/>
    </source>
</evidence>
<dbReference type="InterPro" id="IPR044924">
    <property type="entry name" value="HAD-SF_hydro_IA_REG-2-like_cap"/>
</dbReference>
<accession>A0A0N8GRR7</accession>
<dbReference type="Proteomes" id="UP000050502">
    <property type="component" value="Unassembled WGS sequence"/>
</dbReference>
<dbReference type="InterPro" id="IPR023214">
    <property type="entry name" value="HAD_sf"/>
</dbReference>
<dbReference type="RefSeq" id="WP_082374444.1">
    <property type="nucleotide sequence ID" value="NZ_LGKN01000006.1"/>
</dbReference>
<dbReference type="PANTHER" id="PTHR46191">
    <property type="match status" value="1"/>
</dbReference>
<dbReference type="InterPro" id="IPR036412">
    <property type="entry name" value="HAD-like_sf"/>
</dbReference>
<gene>
    <name evidence="1" type="ORF">SE16_12140</name>
</gene>
<proteinExistence type="predicted"/>
<dbReference type="SFLD" id="SFLDS00003">
    <property type="entry name" value="Haloacid_Dehalogenase"/>
    <property type="match status" value="1"/>
</dbReference>
<reference evidence="1 2" key="1">
    <citation type="submission" date="2015-07" db="EMBL/GenBank/DDBJ databases">
        <title>Whole genome sequence of Ardenticatena maritima DSM 23922.</title>
        <authorList>
            <person name="Hemp J."/>
            <person name="Ward L.M."/>
            <person name="Pace L.A."/>
            <person name="Fischer W.W."/>
        </authorList>
    </citation>
    <scope>NUCLEOTIDE SEQUENCE [LARGE SCALE GENOMIC DNA]</scope>
    <source>
        <strain evidence="1 2">110S</strain>
    </source>
</reference>
<dbReference type="InterPro" id="IPR006439">
    <property type="entry name" value="HAD-SF_hydro_IA"/>
</dbReference>
<dbReference type="OrthoDB" id="142397at2"/>
<name>A0A0N8GRR7_9CHLR</name>
<dbReference type="PANTHER" id="PTHR46191:SF2">
    <property type="entry name" value="HALOACID DEHALOGENASE-LIKE HYDROLASE DOMAIN-CONTAINING PROTEIN 3"/>
    <property type="match status" value="1"/>
</dbReference>
<dbReference type="SFLD" id="SFLDG01129">
    <property type="entry name" value="C1.5:_HAD__Beta-PGM__Phosphata"/>
    <property type="match status" value="1"/>
</dbReference>
<sequence length="246" mass="27801">MPIRAVIFDVGGTLIYPVVDPLRILNDAGFAIEPHVFSAALRRTFNEHFWPRTGRDLDMWGDDDLIRTYWRGFYAHLFSLLGLPEEAWTALADRIQDHYWQPDGWTPFPETHTVLEQLKAAGFILGALSDWNSQLPRILDHLDLHAYFDFVVVSALHGVGKPSPLLFDIALRRSGVRAEEAIYVGDTYMTDIMGARASGLHPVLIDRSQRPAPADCDVIRSLDELLPLLRRLNGREAKAAKSEDTQ</sequence>
<dbReference type="EMBL" id="LGKN01000006">
    <property type="protein sequence ID" value="KPL87250.1"/>
    <property type="molecule type" value="Genomic_DNA"/>
</dbReference>
<evidence type="ECO:0000313" key="1">
    <source>
        <dbReference type="EMBL" id="KPL87250.1"/>
    </source>
</evidence>
<protein>
    <recommendedName>
        <fullName evidence="3">Hydrolase of the HAD superfamily</fullName>
    </recommendedName>
</protein>
<dbReference type="Pfam" id="PF00702">
    <property type="entry name" value="Hydrolase"/>
    <property type="match status" value="1"/>
</dbReference>
<dbReference type="PRINTS" id="PR00413">
    <property type="entry name" value="HADHALOGNASE"/>
</dbReference>
<dbReference type="InterPro" id="IPR051828">
    <property type="entry name" value="HAD-like_hydrolase_domain"/>
</dbReference>
<dbReference type="SUPFAM" id="SSF56784">
    <property type="entry name" value="HAD-like"/>
    <property type="match status" value="1"/>
</dbReference>
<dbReference type="NCBIfam" id="TIGR01509">
    <property type="entry name" value="HAD-SF-IA-v3"/>
    <property type="match status" value="1"/>
</dbReference>
<evidence type="ECO:0008006" key="3">
    <source>
        <dbReference type="Google" id="ProtNLM"/>
    </source>
</evidence>
<dbReference type="AlphaFoldDB" id="A0A0N8GRR7"/>
<dbReference type="NCBIfam" id="TIGR01549">
    <property type="entry name" value="HAD-SF-IA-v1"/>
    <property type="match status" value="1"/>
</dbReference>